<dbReference type="EMBL" id="KI396779">
    <property type="protein sequence ID" value="ERM96804.1"/>
    <property type="molecule type" value="Genomic_DNA"/>
</dbReference>
<sequence>NILGVGEIGARGHGADNILGVGEIGARGHALKMPVLGCRRRNKHTIAISVDTINSC</sequence>
<accession>U5D009</accession>
<evidence type="ECO:0000313" key="2">
    <source>
        <dbReference type="Proteomes" id="UP000017836"/>
    </source>
</evidence>
<protein>
    <submittedName>
        <fullName evidence="1">Uncharacterized protein</fullName>
    </submittedName>
</protein>
<feature type="non-terminal residue" evidence="1">
    <location>
        <position position="1"/>
    </location>
</feature>
<evidence type="ECO:0000313" key="1">
    <source>
        <dbReference type="EMBL" id="ERM96804.1"/>
    </source>
</evidence>
<dbReference type="Proteomes" id="UP000017836">
    <property type="component" value="Unassembled WGS sequence"/>
</dbReference>
<name>U5D009_AMBTC</name>
<proteinExistence type="predicted"/>
<dbReference type="Gramene" id="ERM96804">
    <property type="protein sequence ID" value="ERM96804"/>
    <property type="gene ID" value="AMTR_s03551p00001840"/>
</dbReference>
<dbReference type="AlphaFoldDB" id="U5D009"/>
<keyword evidence="2" id="KW-1185">Reference proteome</keyword>
<organism evidence="1 2">
    <name type="scientific">Amborella trichopoda</name>
    <dbReference type="NCBI Taxonomy" id="13333"/>
    <lineage>
        <taxon>Eukaryota</taxon>
        <taxon>Viridiplantae</taxon>
        <taxon>Streptophyta</taxon>
        <taxon>Embryophyta</taxon>
        <taxon>Tracheophyta</taxon>
        <taxon>Spermatophyta</taxon>
        <taxon>Magnoliopsida</taxon>
        <taxon>Amborellales</taxon>
        <taxon>Amborellaceae</taxon>
        <taxon>Amborella</taxon>
    </lineage>
</organism>
<reference evidence="2" key="1">
    <citation type="journal article" date="2013" name="Science">
        <title>The Amborella genome and the evolution of flowering plants.</title>
        <authorList>
            <consortium name="Amborella Genome Project"/>
        </authorList>
    </citation>
    <scope>NUCLEOTIDE SEQUENCE [LARGE SCALE GENOMIC DNA]</scope>
</reference>
<gene>
    <name evidence="1" type="ORF">AMTR_s03551p00001840</name>
</gene>
<dbReference type="HOGENOM" id="CLU_3020403_0_0_1"/>